<dbReference type="InterPro" id="IPR002490">
    <property type="entry name" value="V-ATPase_116kDa_su"/>
</dbReference>
<dbReference type="PANTHER" id="PTHR11629:SF63">
    <property type="entry name" value="V-TYPE PROTON ATPASE SUBUNIT A"/>
    <property type="match status" value="1"/>
</dbReference>
<feature type="coiled-coil region" evidence="11">
    <location>
        <begin position="211"/>
        <end position="238"/>
    </location>
</feature>
<evidence type="ECO:0000256" key="1">
    <source>
        <dbReference type="ARBA" id="ARBA00004141"/>
    </source>
</evidence>
<dbReference type="Pfam" id="PF01496">
    <property type="entry name" value="V_ATPase_I"/>
    <property type="match status" value="1"/>
</dbReference>
<dbReference type="EMBL" id="NZBD01000016">
    <property type="protein sequence ID" value="MAG18396.1"/>
    <property type="molecule type" value="Genomic_DNA"/>
</dbReference>
<gene>
    <name evidence="12" type="ORF">CL944_02900</name>
</gene>
<keyword evidence="4 10" id="KW-0812">Transmembrane</keyword>
<evidence type="ECO:0000256" key="3">
    <source>
        <dbReference type="ARBA" id="ARBA00022448"/>
    </source>
</evidence>
<keyword evidence="6 10" id="KW-0406">Ion transport</keyword>
<evidence type="ECO:0000256" key="5">
    <source>
        <dbReference type="ARBA" id="ARBA00022989"/>
    </source>
</evidence>
<evidence type="ECO:0000256" key="11">
    <source>
        <dbReference type="SAM" id="Coils"/>
    </source>
</evidence>
<feature type="transmembrane region" description="Helical" evidence="10">
    <location>
        <begin position="476"/>
        <end position="495"/>
    </location>
</feature>
<reference evidence="13" key="1">
    <citation type="submission" date="2017-09" db="EMBL/GenBank/DDBJ databases">
        <title>The Reconstruction of 2,631 Draft Metagenome-Assembled Genomes from the Global Oceans.</title>
        <authorList>
            <person name="Tully B.J."/>
            <person name="Graham E.D."/>
            <person name="Heidelberg J.F."/>
        </authorList>
    </citation>
    <scope>NUCLEOTIDE SEQUENCE [LARGE SCALE GENOMIC DNA]</scope>
</reference>
<evidence type="ECO:0000256" key="6">
    <source>
        <dbReference type="ARBA" id="ARBA00023065"/>
    </source>
</evidence>
<comment type="caution">
    <text evidence="12">The sequence shown here is derived from an EMBL/GenBank/DDBJ whole genome shotgun (WGS) entry which is preliminary data.</text>
</comment>
<evidence type="ECO:0000256" key="7">
    <source>
        <dbReference type="ARBA" id="ARBA00023136"/>
    </source>
</evidence>
<dbReference type="Gene3D" id="3.30.70.2170">
    <property type="match status" value="1"/>
</dbReference>
<dbReference type="Gene3D" id="1.20.1460.20">
    <property type="match status" value="1"/>
</dbReference>
<evidence type="ECO:0000313" key="12">
    <source>
        <dbReference type="EMBL" id="MAG18396.1"/>
    </source>
</evidence>
<feature type="transmembrane region" description="Helical" evidence="10">
    <location>
        <begin position="345"/>
        <end position="370"/>
    </location>
</feature>
<feature type="transmembrane region" description="Helical" evidence="10">
    <location>
        <begin position="439"/>
        <end position="464"/>
    </location>
</feature>
<feature type="transmembrane region" description="Helical" evidence="10">
    <location>
        <begin position="501"/>
        <end position="526"/>
    </location>
</feature>
<evidence type="ECO:0000313" key="13">
    <source>
        <dbReference type="Proteomes" id="UP000226712"/>
    </source>
</evidence>
<evidence type="ECO:0000256" key="10">
    <source>
        <dbReference type="RuleBase" id="RU361189"/>
    </source>
</evidence>
<sequence>MFWPAKMSKVRLIGLKSNLKKTIETLEEYGGVEIKKLSSKEIENSKPLEENASIVAKLVKTEAILNSLEKREVTARIRVNDLKDFSKEKNFGKIEKQLEKTIEQIDEINNKIEILKDEKVTLKMFAHFDIDFSRFNTESIELVAGTVSRGNTSALESALKGHANFTRKPTDKEKLLYLIAFEKNSFNKDFSSLGLDKIQIPSIKTKPKAELNKVDKKISELNREKTGLQKELDEISNKNYSNLTALKEYLEAESAKASLPESFLGTEHSFILEGYLPEKNFEKFNKFIKEKFGKRTYIQYFSSETLEKNHELAPTLTEHSPLVKPFEDLVKFVSVSKSNELDTTMIFLVFFPVFYGMIVGDFVYGIISFLMAKAILGKFPTGIMNSVSKVWIWGSIPTMIFGLIFDEFAGFSHHAIFELIGIHGIHLYHGYERLHNIEFILAASLLLGVFTMAIGFLLGFINAAKHGDRKHALAKLGWFGVVLFGTILITTLMFQTFPQEYILPTGILFGISIIPIILAEGVIGLLEIPTAAGNILSFARILAVGLVGVVIASLLNDLSFPGIDKGLLLIIFLPLYIFGHLFNAFLAMFEALIQGARLNFVEFYSKFHEGGGQEFVPFKFEKKYFKD</sequence>
<keyword evidence="7 10" id="KW-0472">Membrane</keyword>
<protein>
    <recommendedName>
        <fullName evidence="9 10">A-type ATP synthase subunit I</fullName>
    </recommendedName>
</protein>
<comment type="function">
    <text evidence="8">Component of the A-type ATP synthase that produces ATP from ADP in the presence of a proton gradient across the membrane.</text>
</comment>
<proteinExistence type="inferred from homology"/>
<dbReference type="PANTHER" id="PTHR11629">
    <property type="entry name" value="VACUOLAR PROTON ATPASES"/>
    <property type="match status" value="1"/>
</dbReference>
<accession>A0A2D6LQE0</accession>
<feature type="transmembrane region" description="Helical" evidence="10">
    <location>
        <begin position="538"/>
        <end position="555"/>
    </location>
</feature>
<dbReference type="AlphaFoldDB" id="A0A2D6LQE0"/>
<dbReference type="GO" id="GO:0007035">
    <property type="term" value="P:vacuolar acidification"/>
    <property type="evidence" value="ECO:0007669"/>
    <property type="project" value="TreeGrafter"/>
</dbReference>
<feature type="coiled-coil region" evidence="11">
    <location>
        <begin position="91"/>
        <end position="118"/>
    </location>
</feature>
<dbReference type="Gene3D" id="3.30.70.2750">
    <property type="match status" value="1"/>
</dbReference>
<dbReference type="GO" id="GO:0033179">
    <property type="term" value="C:proton-transporting V-type ATPase, V0 domain"/>
    <property type="evidence" value="ECO:0007669"/>
    <property type="project" value="InterPro"/>
</dbReference>
<feature type="transmembrane region" description="Helical" evidence="10">
    <location>
        <begin position="390"/>
        <end position="411"/>
    </location>
</feature>
<dbReference type="GO" id="GO:0046961">
    <property type="term" value="F:proton-transporting ATPase activity, rotational mechanism"/>
    <property type="evidence" value="ECO:0007669"/>
    <property type="project" value="InterPro"/>
</dbReference>
<evidence type="ECO:0000256" key="9">
    <source>
        <dbReference type="ARBA" id="ARBA00068671"/>
    </source>
</evidence>
<feature type="transmembrane region" description="Helical" evidence="10">
    <location>
        <begin position="567"/>
        <end position="589"/>
    </location>
</feature>
<name>A0A2D6LQE0_9ARCH</name>
<dbReference type="GO" id="GO:0016471">
    <property type="term" value="C:vacuolar proton-transporting V-type ATPase complex"/>
    <property type="evidence" value="ECO:0007669"/>
    <property type="project" value="TreeGrafter"/>
</dbReference>
<dbReference type="Proteomes" id="UP000226712">
    <property type="component" value="Unassembled WGS sequence"/>
</dbReference>
<keyword evidence="5 10" id="KW-1133">Transmembrane helix</keyword>
<comment type="subcellular location">
    <subcellularLocation>
        <location evidence="1">Membrane</location>
        <topology evidence="1">Multi-pass membrane protein</topology>
    </subcellularLocation>
</comment>
<keyword evidence="11" id="KW-0175">Coiled coil</keyword>
<keyword evidence="3 10" id="KW-0813">Transport</keyword>
<organism evidence="12 13">
    <name type="scientific">Candidatus Iainarchaeum sp</name>
    <dbReference type="NCBI Taxonomy" id="3101447"/>
    <lineage>
        <taxon>Archaea</taxon>
        <taxon>Candidatus Iainarchaeota</taxon>
        <taxon>Candidatus Iainarchaeia</taxon>
        <taxon>Candidatus Iainarchaeales</taxon>
        <taxon>Candidatus Iainarchaeaceae</taxon>
        <taxon>Candidatus Iainarchaeum</taxon>
    </lineage>
</organism>
<evidence type="ECO:0000256" key="2">
    <source>
        <dbReference type="ARBA" id="ARBA00009904"/>
    </source>
</evidence>
<evidence type="ECO:0000256" key="8">
    <source>
        <dbReference type="ARBA" id="ARBA00059506"/>
    </source>
</evidence>
<evidence type="ECO:0000256" key="4">
    <source>
        <dbReference type="ARBA" id="ARBA00022692"/>
    </source>
</evidence>
<dbReference type="GO" id="GO:0051117">
    <property type="term" value="F:ATPase binding"/>
    <property type="evidence" value="ECO:0007669"/>
    <property type="project" value="TreeGrafter"/>
</dbReference>
<comment type="similarity">
    <text evidence="2 10">Belongs to the V-ATPase 116 kDa subunit family.</text>
</comment>